<dbReference type="Gene3D" id="3.40.1090.10">
    <property type="entry name" value="Cytosolic phospholipase A2 catalytic domain"/>
    <property type="match status" value="2"/>
</dbReference>
<keyword evidence="4" id="KW-0812">Transmembrane</keyword>
<dbReference type="Proteomes" id="UP000494216">
    <property type="component" value="Unassembled WGS sequence"/>
</dbReference>
<sequence length="906" mass="102314">MVDQIEQQKERSISDAKAILNGELKPVEYLLELATQLLDYEEFSWARGILELAVKQNITHKQPSEEIAQKRALATYKDPELNRVKAIDQAIDILRDAFDLLTTTNYETLRLAGAIYKRKWEVEGNKVNLDRSLAYYERGFKAGVAGDNGYTAINAAFIHDLIAYTVEKQATDYLAFLENRHDQHLKPRKDKLTGNFELMETAVSERRKKAIEIRSAVIEFLSEKLKNINNSPLEVNSYEPMSTLAEAYFGVGNYKEAGKWLTLLKQIPNLPERLFVSTIKQLVQLAKFQAKADISDQDLEQTEAWQTLIDYAGEKANARALYSLYRGKLGLALSGGGFRASLYHIGVLAKLAEHDLLRHIEVMSCVSGGSIIGTHYYLELRRLFNVENKTDADITREDYIKLVETIADDFLAGVQKNPRVSLLANPWYNLRLIFSLSYSRTLRIGELYEELIYSRIKDNEGSAKRWLNNLYVYPEGNKNFLPRRDNWSRLAKVPELVINATTLNTGHNWQYTASWLGESPAEIDKEVDGNDRYRRTYYYQAPDNYKNVRLGSAVGASSCVPGIFEPLILNGLYPDFTVRLVDGGIFDNQGVEGLLEQDCDIIISSDASGQLNTEKDPGGGIIKPLLRANNTVMQRVRNSQFEDLKDRTRSGIIKGFAFVHLKQGLEGEDINVVNSTEPLKVQPDPNARTSYGIRKDIQKLLANIRTDLDSFSDIEAYALMTSGYRAMEPALNYLKGIFPLNQEKKRDWKFLQLEPVMTQSEGGGEALEKLKANLKVSSLKFGKVWKLYKPLRLTAIALIALSVIALVAIWLTHPGWKPFSPILSWLANSLTINIILGTVVMLLIINLIMAVIGAKEAKFATLLLSFHDLPWRIAAGLGIGLIGWIFALIHLKVFDKWFKAVGRMPL</sequence>
<dbReference type="InterPro" id="IPR046880">
    <property type="entry name" value="TPR-S"/>
</dbReference>
<accession>A0A8S0XUM5</accession>
<evidence type="ECO:0000256" key="3">
    <source>
        <dbReference type="ARBA" id="ARBA00023098"/>
    </source>
</evidence>
<evidence type="ECO:0000313" key="7">
    <source>
        <dbReference type="Proteomes" id="UP000494216"/>
    </source>
</evidence>
<keyword evidence="7" id="KW-1185">Reference proteome</keyword>
<dbReference type="AlphaFoldDB" id="A0A8S0XUM5"/>
<dbReference type="GO" id="GO:0016787">
    <property type="term" value="F:hydrolase activity"/>
    <property type="evidence" value="ECO:0007669"/>
    <property type="project" value="UniProtKB-KW"/>
</dbReference>
<dbReference type="PANTHER" id="PTHR14226">
    <property type="entry name" value="NEUROPATHY TARGET ESTERASE/SWISS CHEESE D.MELANOGASTER"/>
    <property type="match status" value="1"/>
</dbReference>
<organism evidence="6 7">
    <name type="scientific">Candidatus Methylobacter favarea</name>
    <dbReference type="NCBI Taxonomy" id="2707345"/>
    <lineage>
        <taxon>Bacteria</taxon>
        <taxon>Pseudomonadati</taxon>
        <taxon>Pseudomonadota</taxon>
        <taxon>Gammaproteobacteria</taxon>
        <taxon>Methylococcales</taxon>
        <taxon>Methylococcaceae</taxon>
        <taxon>Methylobacter</taxon>
    </lineage>
</organism>
<evidence type="ECO:0000256" key="1">
    <source>
        <dbReference type="ARBA" id="ARBA00022801"/>
    </source>
</evidence>
<dbReference type="Pfam" id="PF01734">
    <property type="entry name" value="Patatin"/>
    <property type="match status" value="1"/>
</dbReference>
<keyword evidence="2" id="KW-0442">Lipid degradation</keyword>
<evidence type="ECO:0000256" key="4">
    <source>
        <dbReference type="SAM" id="Phobius"/>
    </source>
</evidence>
<dbReference type="GO" id="GO:0016042">
    <property type="term" value="P:lipid catabolic process"/>
    <property type="evidence" value="ECO:0007669"/>
    <property type="project" value="UniProtKB-KW"/>
</dbReference>
<dbReference type="InterPro" id="IPR016035">
    <property type="entry name" value="Acyl_Trfase/lysoPLipase"/>
</dbReference>
<dbReference type="InterPro" id="IPR002641">
    <property type="entry name" value="PNPLA_dom"/>
</dbReference>
<feature type="transmembrane region" description="Helical" evidence="4">
    <location>
        <begin position="825"/>
        <end position="853"/>
    </location>
</feature>
<reference evidence="6 7" key="1">
    <citation type="submission" date="2020-02" db="EMBL/GenBank/DDBJ databases">
        <authorList>
            <person name="Hogendoorn C."/>
        </authorList>
    </citation>
    <scope>NUCLEOTIDE SEQUENCE [LARGE SCALE GENOMIC DNA]</scope>
    <source>
        <strain evidence="6">METHB21</strain>
    </source>
</reference>
<evidence type="ECO:0000259" key="5">
    <source>
        <dbReference type="Pfam" id="PF01734"/>
    </source>
</evidence>
<proteinExistence type="predicted"/>
<feature type="transmembrane region" description="Helical" evidence="4">
    <location>
        <begin position="873"/>
        <end position="894"/>
    </location>
</feature>
<dbReference type="SUPFAM" id="SSF52151">
    <property type="entry name" value="FabD/lysophospholipase-like"/>
    <property type="match status" value="1"/>
</dbReference>
<keyword evidence="1" id="KW-0378">Hydrolase</keyword>
<dbReference type="InterPro" id="IPR050301">
    <property type="entry name" value="NTE"/>
</dbReference>
<feature type="domain" description="PNPLA" evidence="5">
    <location>
        <begin position="331"/>
        <end position="593"/>
    </location>
</feature>
<dbReference type="PANTHER" id="PTHR14226:SF29">
    <property type="entry name" value="NEUROPATHY TARGET ESTERASE SWS"/>
    <property type="match status" value="1"/>
</dbReference>
<evidence type="ECO:0000256" key="2">
    <source>
        <dbReference type="ARBA" id="ARBA00022963"/>
    </source>
</evidence>
<dbReference type="RefSeq" id="WP_174627154.1">
    <property type="nucleotide sequence ID" value="NZ_CADCXN010000100.1"/>
</dbReference>
<dbReference type="EMBL" id="CADCXN010000100">
    <property type="protein sequence ID" value="CAA9892368.1"/>
    <property type="molecule type" value="Genomic_DNA"/>
</dbReference>
<gene>
    <name evidence="6" type="ORF">METHB2_680008</name>
</gene>
<feature type="transmembrane region" description="Helical" evidence="4">
    <location>
        <begin position="793"/>
        <end position="813"/>
    </location>
</feature>
<evidence type="ECO:0000313" key="6">
    <source>
        <dbReference type="EMBL" id="CAA9892368.1"/>
    </source>
</evidence>
<comment type="caution">
    <text evidence="6">The sequence shown here is derived from an EMBL/GenBank/DDBJ whole genome shotgun (WGS) entry which is preliminary data.</text>
</comment>
<protein>
    <recommendedName>
        <fullName evidence="5">PNPLA domain-containing protein</fullName>
    </recommendedName>
</protein>
<keyword evidence="4" id="KW-0472">Membrane</keyword>
<name>A0A8S0XUM5_9GAMM</name>
<dbReference type="Pfam" id="PF20308">
    <property type="entry name" value="TPR-S"/>
    <property type="match status" value="1"/>
</dbReference>
<keyword evidence="3" id="KW-0443">Lipid metabolism</keyword>
<keyword evidence="4" id="KW-1133">Transmembrane helix</keyword>